<evidence type="ECO:0000313" key="2">
    <source>
        <dbReference type="Proteomes" id="UP001732700"/>
    </source>
</evidence>
<reference evidence="1" key="2">
    <citation type="submission" date="2025-09" db="UniProtKB">
        <authorList>
            <consortium name="EnsemblPlants"/>
        </authorList>
    </citation>
    <scope>IDENTIFICATION</scope>
</reference>
<dbReference type="EnsemblPlants" id="AVESA.00010b.r2.4CG1281240.1">
    <property type="protein sequence ID" value="AVESA.00010b.r2.4CG1281240.1.CDS.1"/>
    <property type="gene ID" value="AVESA.00010b.r2.4CG1281240"/>
</dbReference>
<proteinExistence type="predicted"/>
<accession>A0ACD5WVA3</accession>
<sequence>MDVALSTAQWVVGKALAPIADGLLEAWAASKNLGVNIEALRMELLLVKATLENANNKQLDGRPALEELLQKMRDSAQKAEDVLDELDYFRIRDELNGTFDAADENPKGLGHELIQTARHTAKAFVKPLSSAATSANNPVEEDATQRVLCCPLWRARRKAPDSSSSAPRTNQAGEEVRGGTSNLGNLIPSSSLVPNVHDAHDNSAKSILSSNDKEKHTLQFSRVEVSNTMKQIVDQLRPLCVDVSNILLGCGPSVAPDIAHSRPITTSESIEPKLYGRDIIVNSIIKEITEGKYGAEDLTVLPIVGAGGIGKTTITQHIYHNKEVQNHFDVVIWVCVSLNFDPIKLLEEIKEQIPKADGEKGSTTGEVISERLKSKRFLLVMDDMWKFNNEDDWKRLLLPFKKSKENGNIIMVTTRLPELAQMIKTTDHSIELEGLAPGEFRKLFLSFVFGHEQYRMEHLSLLEIGDKIMGKLKGSPLAAKTVGRLLRKDLDWHHWTRVLESKQWETQTADHDIMPALKLSYDYLPFHLQQCFSCCALYPEDYMFTSKELIHFWIGMDILRSGSQYKTVDDIGLSYLNDLVTHGFFKKEEAAGRPRYGFLKKEEDVGRPRYVMHDLLHDLALKVASHDCFSLHRSNVKPVQFMPSTRHLSIIIDSAGGSQGVTQENFKSELIKLKTGLKVEKLQTLLIFGEIDESFGHIFRDLFEKANDLRVLHLPKLSYPVESMFHNFSTFLHLRHLLLGTYVTEMPLPSTISRFYHLRILDLERWIGSPHLPRQFSNLAKLRHFPTKNDEFHSVISNVGKLQLLQELNKFIVDKEDVGFELNQLSHLVYLTELGIYNLERVQKKETAAEARLTDKTHMRNLILQWESNNELDMETLVLENLRPHNNIRALNIGGHGGPSCPTWLGSELSVKGLKSLQLDDVAWKTLPSLGQMWVLDELSLKRIHTLNEFGPNHFGPITEPSFCSLKRLELFRLERLEKWVVGDAPRLFSGLQVLTIEECPELLELPFVNNTHFLPNLQEFIIKECPKLMSLPPIPWTPTLLEVKIEHIGWLEWLTYSKHSCGGRLDIKGKIGKSAEKEIILVSSNLTELNVLMMNQGPPLMSSDLKMLTSLKELSLVGCKIGTVGDSEWQLPIEILKIRSCDVSGKEVAQLLCGLTRLRELTIDDCDNITLLGVVAEKQTSLPSSPGDETEETQATDLHQQHVSEIVGGDDGLLLLPSNLTGCLQTLVIRCCSQLTLITPNGQNQKGGLQALHSLRKLSISRCPNFLTAYSSSSCCPFPSSLQELNLTRVYMETLECLSNLTCLTILDVRGANQLRLEGLWHLVSMGQLRELDVIGSPSFFPVPVQDEQEQLLLSRSCKLYRFRTDDIQGFLRGSVCRVLCFSLITSLHFFSCREVEGFTKEQEEALHLLTSLQELVFFDFNKLRSLPEGLNKLTSLKRLQISFCPSIRCLPKDGLPSSLQILDVRICRNDKLKEQCRKLTIPGIRT</sequence>
<reference evidence="1" key="1">
    <citation type="submission" date="2021-05" db="EMBL/GenBank/DDBJ databases">
        <authorList>
            <person name="Scholz U."/>
            <person name="Mascher M."/>
            <person name="Fiebig A."/>
        </authorList>
    </citation>
    <scope>NUCLEOTIDE SEQUENCE [LARGE SCALE GENOMIC DNA]</scope>
</reference>
<protein>
    <submittedName>
        <fullName evidence="1">Uncharacterized protein</fullName>
    </submittedName>
</protein>
<keyword evidence="2" id="KW-1185">Reference proteome</keyword>
<name>A0ACD5WVA3_AVESA</name>
<evidence type="ECO:0000313" key="1">
    <source>
        <dbReference type="EnsemblPlants" id="AVESA.00010b.r2.4CG1281240.1.CDS.1"/>
    </source>
</evidence>
<organism evidence="1 2">
    <name type="scientific">Avena sativa</name>
    <name type="common">Oat</name>
    <dbReference type="NCBI Taxonomy" id="4498"/>
    <lineage>
        <taxon>Eukaryota</taxon>
        <taxon>Viridiplantae</taxon>
        <taxon>Streptophyta</taxon>
        <taxon>Embryophyta</taxon>
        <taxon>Tracheophyta</taxon>
        <taxon>Spermatophyta</taxon>
        <taxon>Magnoliopsida</taxon>
        <taxon>Liliopsida</taxon>
        <taxon>Poales</taxon>
        <taxon>Poaceae</taxon>
        <taxon>BOP clade</taxon>
        <taxon>Pooideae</taxon>
        <taxon>Poodae</taxon>
        <taxon>Poeae</taxon>
        <taxon>Poeae Chloroplast Group 1 (Aveneae type)</taxon>
        <taxon>Aveninae</taxon>
        <taxon>Avena</taxon>
    </lineage>
</organism>
<dbReference type="Proteomes" id="UP001732700">
    <property type="component" value="Chromosome 4C"/>
</dbReference>